<feature type="region of interest" description="Disordered" evidence="3">
    <location>
        <begin position="295"/>
        <end position="316"/>
    </location>
</feature>
<dbReference type="GO" id="GO:0004252">
    <property type="term" value="F:serine-type endopeptidase activity"/>
    <property type="evidence" value="ECO:0007669"/>
    <property type="project" value="InterPro"/>
</dbReference>
<evidence type="ECO:0000313" key="7">
    <source>
        <dbReference type="EMBL" id="MBA8889028.1"/>
    </source>
</evidence>
<dbReference type="PANTHER" id="PTHR36234">
    <property type="entry name" value="LYSYL ENDOPEPTIDASE"/>
    <property type="match status" value="1"/>
</dbReference>
<feature type="signal peptide" evidence="4">
    <location>
        <begin position="1"/>
        <end position="22"/>
    </location>
</feature>
<dbReference type="InterPro" id="IPR002884">
    <property type="entry name" value="P_dom"/>
</dbReference>
<dbReference type="InterPro" id="IPR008979">
    <property type="entry name" value="Galactose-bd-like_sf"/>
</dbReference>
<dbReference type="SUPFAM" id="SSF49785">
    <property type="entry name" value="Galactose-binding domain-like"/>
    <property type="match status" value="1"/>
</dbReference>
<feature type="chain" id="PRO_5032507689" description="Proprotein convertase P-domain-containing protein" evidence="4">
    <location>
        <begin position="23"/>
        <end position="877"/>
    </location>
</feature>
<evidence type="ECO:0008006" key="9">
    <source>
        <dbReference type="Google" id="ProtNLM"/>
    </source>
</evidence>
<organism evidence="7 8">
    <name type="scientific">Dokdonella fugitiva</name>
    <dbReference type="NCBI Taxonomy" id="328517"/>
    <lineage>
        <taxon>Bacteria</taxon>
        <taxon>Pseudomonadati</taxon>
        <taxon>Pseudomonadota</taxon>
        <taxon>Gammaproteobacteria</taxon>
        <taxon>Lysobacterales</taxon>
        <taxon>Rhodanobacteraceae</taxon>
        <taxon>Dokdonella</taxon>
    </lineage>
</organism>
<dbReference type="CDD" id="cd00063">
    <property type="entry name" value="FN3"/>
    <property type="match status" value="1"/>
</dbReference>
<dbReference type="AlphaFoldDB" id="A0A839F657"/>
<reference evidence="7 8" key="1">
    <citation type="submission" date="2020-07" db="EMBL/GenBank/DDBJ databases">
        <title>Genomic Encyclopedia of Type Strains, Phase IV (KMG-V): Genome sequencing to study the core and pangenomes of soil and plant-associated prokaryotes.</title>
        <authorList>
            <person name="Whitman W."/>
        </authorList>
    </citation>
    <scope>NUCLEOTIDE SEQUENCE [LARGE SCALE GENOMIC DNA]</scope>
    <source>
        <strain evidence="7 8">RH2WT43</strain>
    </source>
</reference>
<evidence type="ECO:0000256" key="2">
    <source>
        <dbReference type="ARBA" id="ARBA00022801"/>
    </source>
</evidence>
<dbReference type="Pfam" id="PF00041">
    <property type="entry name" value="fn3"/>
    <property type="match status" value="1"/>
</dbReference>
<dbReference type="Gene3D" id="2.60.120.260">
    <property type="entry name" value="Galactose-binding domain-like"/>
    <property type="match status" value="1"/>
</dbReference>
<dbReference type="InterPro" id="IPR009003">
    <property type="entry name" value="Peptidase_S1_PA"/>
</dbReference>
<dbReference type="PROSITE" id="PS50853">
    <property type="entry name" value="FN3"/>
    <property type="match status" value="1"/>
</dbReference>
<dbReference type="PANTHER" id="PTHR36234:SF5">
    <property type="entry name" value="LYSYL ENDOPEPTIDASE"/>
    <property type="match status" value="1"/>
</dbReference>
<evidence type="ECO:0000256" key="3">
    <source>
        <dbReference type="SAM" id="MobiDB-lite"/>
    </source>
</evidence>
<accession>A0A839F657</accession>
<dbReference type="EMBL" id="JACGXL010000005">
    <property type="protein sequence ID" value="MBA8889028.1"/>
    <property type="molecule type" value="Genomic_DNA"/>
</dbReference>
<dbReference type="Gene3D" id="2.40.10.10">
    <property type="entry name" value="Trypsin-like serine proteases"/>
    <property type="match status" value="2"/>
</dbReference>
<comment type="caution">
    <text evidence="7">The sequence shown here is derived from an EMBL/GenBank/DDBJ whole genome shotgun (WGS) entry which is preliminary data.</text>
</comment>
<evidence type="ECO:0000313" key="8">
    <source>
        <dbReference type="Proteomes" id="UP000550401"/>
    </source>
</evidence>
<evidence type="ECO:0000256" key="4">
    <source>
        <dbReference type="SAM" id="SignalP"/>
    </source>
</evidence>
<dbReference type="PROSITE" id="PS51829">
    <property type="entry name" value="P_HOMO_B"/>
    <property type="match status" value="1"/>
</dbReference>
<dbReference type="RefSeq" id="WP_182532067.1">
    <property type="nucleotide sequence ID" value="NZ_JACGXL010000005.1"/>
</dbReference>
<dbReference type="SUPFAM" id="SSF49265">
    <property type="entry name" value="Fibronectin type III"/>
    <property type="match status" value="1"/>
</dbReference>
<evidence type="ECO:0000259" key="5">
    <source>
        <dbReference type="PROSITE" id="PS50853"/>
    </source>
</evidence>
<dbReference type="InterPro" id="IPR013783">
    <property type="entry name" value="Ig-like_fold"/>
</dbReference>
<dbReference type="InterPro" id="IPR003961">
    <property type="entry name" value="FN3_dom"/>
</dbReference>
<dbReference type="InterPro" id="IPR043504">
    <property type="entry name" value="Peptidase_S1_PA_chymotrypsin"/>
</dbReference>
<dbReference type="PROSITE" id="PS00134">
    <property type="entry name" value="TRYPSIN_HIS"/>
    <property type="match status" value="1"/>
</dbReference>
<sequence>MMMLKYRCLTAALALVSSVAAAATGGAAPTGFGAGFKSIDEVATARFGALDLKTIAEEDALREAAGNPMRFAIAHDSTIDVRTGGTWEQKGDRSIWRYRVQAQDAASLNFGFTRFHVPASARVFIYASKDHAQLAGPYDAASHNALGQLWTPIIISTDVMVELDVATSERNQVDLVLGKINQGYRGFGTHSKGYEQPGLHLTGEGKSACSPDAIQSGACNMDVACMDSSDPWNNPRRSVGAYTMSGTDTCTGSLVNNTAGDRSMLFITASHCNVVANPAGIVVYWNYESATCRTPGSAASGNPVPRPTTTSSGSTFLARTRNPFSGTDCTNGAVCSDNTLVRLNGTPDPAWNLFWAGWDHGSTPAHCAPGPNANSDAGQCAAIHHPNVDEKRITFVEQDFQVGGISGGTNTHWHSFWDPTPPILPNIPAPQPASLPPGVTEPGSSGSPLYNASQRLVGVLSGGPSACGATGADLSDFYGQLSVAWDGEGTPTTRMKDWLDPTSSGVTAIDGIGMTPFNFTVDPTAVSACVTSDTATVNIAATYDAGFSGTVAFSASSAPSGVNGTFAPPSLTPPSSASVLTLSGISPLAPGSFFNILVTGTSGADTVSKTIPLTVAGPLSGSVNLQTPANGATGVSTSATLTWDALAGAASYTIEVATDAGFTNIVATQAGITTTSYAASGLSPNTTYYWHVKPTNGCGDGTFSAAFSFTTANVICHSPALAIPDNNPTGVNDTITLTDTSMINSLKLSITATHTYVGDLKFTLSKDAASSAVIDRPGYTGTGFGCSNNDIDVLLDDAAASPVEDACSATPPAIGGTLSPNAPGLAPFAGLSLAGTWTLNVSDNAASDTGTLTEWCLVPELAVNDTIFADGFEMVVR</sequence>
<feature type="domain" description="Fibronectin type-III" evidence="5">
    <location>
        <begin position="621"/>
        <end position="714"/>
    </location>
</feature>
<dbReference type="GO" id="GO:0006508">
    <property type="term" value="P:proteolysis"/>
    <property type="evidence" value="ECO:0007669"/>
    <property type="project" value="UniProtKB-KW"/>
</dbReference>
<feature type="compositionally biased region" description="Polar residues" evidence="3">
    <location>
        <begin position="307"/>
        <end position="316"/>
    </location>
</feature>
<dbReference type="Pfam" id="PF01483">
    <property type="entry name" value="P_proprotein"/>
    <property type="match status" value="1"/>
</dbReference>
<keyword evidence="1" id="KW-0645">Protease</keyword>
<dbReference type="SUPFAM" id="SSF50494">
    <property type="entry name" value="Trypsin-like serine proteases"/>
    <property type="match status" value="1"/>
</dbReference>
<keyword evidence="2" id="KW-0378">Hydrolase</keyword>
<protein>
    <recommendedName>
        <fullName evidence="9">Proprotein convertase P-domain-containing protein</fullName>
    </recommendedName>
</protein>
<dbReference type="Gene3D" id="2.60.40.10">
    <property type="entry name" value="Immunoglobulins"/>
    <property type="match status" value="1"/>
</dbReference>
<proteinExistence type="predicted"/>
<dbReference type="InterPro" id="IPR018114">
    <property type="entry name" value="TRYPSIN_HIS"/>
</dbReference>
<evidence type="ECO:0000256" key="1">
    <source>
        <dbReference type="ARBA" id="ARBA00022670"/>
    </source>
</evidence>
<keyword evidence="4" id="KW-0732">Signal</keyword>
<evidence type="ECO:0000259" key="6">
    <source>
        <dbReference type="PROSITE" id="PS51829"/>
    </source>
</evidence>
<keyword evidence="8" id="KW-1185">Reference proteome</keyword>
<name>A0A839F657_9GAMM</name>
<dbReference type="InterPro" id="IPR036116">
    <property type="entry name" value="FN3_sf"/>
</dbReference>
<dbReference type="Proteomes" id="UP000550401">
    <property type="component" value="Unassembled WGS sequence"/>
</dbReference>
<gene>
    <name evidence="7" type="ORF">FHW12_003264</name>
</gene>
<feature type="domain" description="P/Homo B" evidence="6">
    <location>
        <begin position="704"/>
        <end position="866"/>
    </location>
</feature>